<feature type="region of interest" description="Disordered" evidence="4">
    <location>
        <begin position="132"/>
        <end position="216"/>
    </location>
</feature>
<feature type="compositionally biased region" description="Basic residues" evidence="4">
    <location>
        <begin position="151"/>
        <end position="160"/>
    </location>
</feature>
<dbReference type="GO" id="GO:0006357">
    <property type="term" value="P:regulation of transcription by RNA polymerase II"/>
    <property type="evidence" value="ECO:0007669"/>
    <property type="project" value="TreeGrafter"/>
</dbReference>
<dbReference type="Pfam" id="PF00651">
    <property type="entry name" value="BTB"/>
    <property type="match status" value="1"/>
</dbReference>
<evidence type="ECO:0000259" key="5">
    <source>
        <dbReference type="PROSITE" id="PS50097"/>
    </source>
</evidence>
<dbReference type="GO" id="GO:0005634">
    <property type="term" value="C:nucleus"/>
    <property type="evidence" value="ECO:0007669"/>
    <property type="project" value="UniProtKB-SubCell"/>
</dbReference>
<feature type="domain" description="BTB" evidence="5">
    <location>
        <begin position="33"/>
        <end position="98"/>
    </location>
</feature>
<dbReference type="InterPro" id="IPR013087">
    <property type="entry name" value="Znf_C2H2_type"/>
</dbReference>
<dbReference type="SMART" id="SM00225">
    <property type="entry name" value="BTB"/>
    <property type="match status" value="1"/>
</dbReference>
<accession>A0A026WTD9</accession>
<dbReference type="OMA" id="NGSNDCE"/>
<dbReference type="STRING" id="2015173.A0A026WTD9"/>
<dbReference type="Gene3D" id="3.30.160.60">
    <property type="entry name" value="Classic Zinc Finger"/>
    <property type="match status" value="1"/>
</dbReference>
<keyword evidence="8" id="KW-1185">Reference proteome</keyword>
<evidence type="ECO:0000259" key="6">
    <source>
        <dbReference type="PROSITE" id="PS50157"/>
    </source>
</evidence>
<evidence type="ECO:0000256" key="1">
    <source>
        <dbReference type="ARBA" id="ARBA00004123"/>
    </source>
</evidence>
<feature type="compositionally biased region" description="Polar residues" evidence="4">
    <location>
        <begin position="165"/>
        <end position="188"/>
    </location>
</feature>
<comment type="subcellular location">
    <subcellularLocation>
        <location evidence="1">Nucleus</location>
    </subcellularLocation>
</comment>
<dbReference type="InterPro" id="IPR011333">
    <property type="entry name" value="SKP1/BTB/POZ_sf"/>
</dbReference>
<evidence type="ECO:0000313" key="8">
    <source>
        <dbReference type="Proteomes" id="UP000053097"/>
    </source>
</evidence>
<proteinExistence type="predicted"/>
<keyword evidence="3" id="KW-0479">Metal-binding</keyword>
<dbReference type="Pfam" id="PF09237">
    <property type="entry name" value="GAGA"/>
    <property type="match status" value="1"/>
</dbReference>
<dbReference type="OrthoDB" id="10027872at2759"/>
<keyword evidence="2" id="KW-0539">Nucleus</keyword>
<evidence type="ECO:0000256" key="3">
    <source>
        <dbReference type="PROSITE-ProRule" id="PRU00042"/>
    </source>
</evidence>
<dbReference type="InterPro" id="IPR051095">
    <property type="entry name" value="Dros_DevTransReg"/>
</dbReference>
<organism evidence="7 8">
    <name type="scientific">Ooceraea biroi</name>
    <name type="common">Clonal raider ant</name>
    <name type="synonym">Cerapachys biroi</name>
    <dbReference type="NCBI Taxonomy" id="2015173"/>
    <lineage>
        <taxon>Eukaryota</taxon>
        <taxon>Metazoa</taxon>
        <taxon>Ecdysozoa</taxon>
        <taxon>Arthropoda</taxon>
        <taxon>Hexapoda</taxon>
        <taxon>Insecta</taxon>
        <taxon>Pterygota</taxon>
        <taxon>Neoptera</taxon>
        <taxon>Endopterygota</taxon>
        <taxon>Hymenoptera</taxon>
        <taxon>Apocrita</taxon>
        <taxon>Aculeata</taxon>
        <taxon>Formicoidea</taxon>
        <taxon>Formicidae</taxon>
        <taxon>Dorylinae</taxon>
        <taxon>Ooceraea</taxon>
    </lineage>
</organism>
<dbReference type="GO" id="GO:0048468">
    <property type="term" value="P:cell development"/>
    <property type="evidence" value="ECO:0007669"/>
    <property type="project" value="UniProtKB-ARBA"/>
</dbReference>
<name>A0A026WTD9_OOCBI</name>
<dbReference type="PROSITE" id="PS00028">
    <property type="entry name" value="ZINC_FINGER_C2H2_1"/>
    <property type="match status" value="1"/>
</dbReference>
<dbReference type="PANTHER" id="PTHR23110:SF10">
    <property type="entry name" value="TRANSCRIPTION FACTOR GAGA"/>
    <property type="match status" value="1"/>
</dbReference>
<dbReference type="InterPro" id="IPR000210">
    <property type="entry name" value="BTB/POZ_dom"/>
</dbReference>
<dbReference type="AlphaFoldDB" id="A0A026WTD9"/>
<dbReference type="Proteomes" id="UP000053097">
    <property type="component" value="Unassembled WGS sequence"/>
</dbReference>
<dbReference type="PROSITE" id="PS50157">
    <property type="entry name" value="ZINC_FINGER_C2H2_2"/>
    <property type="match status" value="1"/>
</dbReference>
<feature type="region of interest" description="Disordered" evidence="4">
    <location>
        <begin position="325"/>
        <end position="347"/>
    </location>
</feature>
<reference evidence="7 8" key="1">
    <citation type="journal article" date="2014" name="Curr. Biol.">
        <title>The genome of the clonal raider ant Cerapachys biroi.</title>
        <authorList>
            <person name="Oxley P.R."/>
            <person name="Ji L."/>
            <person name="Fetter-Pruneda I."/>
            <person name="McKenzie S.K."/>
            <person name="Li C."/>
            <person name="Hu H."/>
            <person name="Zhang G."/>
            <person name="Kronauer D.J."/>
        </authorList>
    </citation>
    <scope>NUCLEOTIDE SEQUENCE [LARGE SCALE GENOMIC DNA]</scope>
</reference>
<dbReference type="PROSITE" id="PS50097">
    <property type="entry name" value="BTB"/>
    <property type="match status" value="1"/>
</dbReference>
<feature type="compositionally biased region" description="Acidic residues" evidence="4">
    <location>
        <begin position="191"/>
        <end position="203"/>
    </location>
</feature>
<dbReference type="EMBL" id="KK107128">
    <property type="protein sequence ID" value="EZA58369.1"/>
    <property type="molecule type" value="Genomic_DNA"/>
</dbReference>
<dbReference type="GO" id="GO:0003006">
    <property type="term" value="P:developmental process involved in reproduction"/>
    <property type="evidence" value="ECO:0007669"/>
    <property type="project" value="UniProtKB-ARBA"/>
</dbReference>
<evidence type="ECO:0000256" key="4">
    <source>
        <dbReference type="SAM" id="MobiDB-lite"/>
    </source>
</evidence>
<dbReference type="SUPFAM" id="SSF54695">
    <property type="entry name" value="POZ domain"/>
    <property type="match status" value="1"/>
</dbReference>
<dbReference type="FunFam" id="3.30.710.10:FF:000096">
    <property type="entry name" value="Trithorax-like, isoform C"/>
    <property type="match status" value="1"/>
</dbReference>
<dbReference type="CDD" id="cd18315">
    <property type="entry name" value="BTB_POZ_BAB-like"/>
    <property type="match status" value="1"/>
</dbReference>
<protein>
    <submittedName>
        <fullName evidence="7">Transcription factor GAGA</fullName>
    </submittedName>
</protein>
<dbReference type="Gene3D" id="3.30.710.10">
    <property type="entry name" value="Potassium Channel Kv1.1, Chain A"/>
    <property type="match status" value="1"/>
</dbReference>
<evidence type="ECO:0000256" key="2">
    <source>
        <dbReference type="ARBA" id="ARBA00023242"/>
    </source>
</evidence>
<dbReference type="InterPro" id="IPR015318">
    <property type="entry name" value="Znf_GAGA-bd_fac"/>
</dbReference>
<feature type="domain" description="C2H2-type" evidence="6">
    <location>
        <begin position="217"/>
        <end position="245"/>
    </location>
</feature>
<keyword evidence="3" id="KW-0862">Zinc</keyword>
<sequence length="414" mass="43902">MGSSSQLYSLSWGEFSSSLTSAVQLLRGHGDLVDVTLAAGGRSFPAHKIVLCAASPFLLDLLKNTPCQHPVVLLAGIGADDLESLLEFVYRGEVSVEPSQLPSLLQAAHCLCIHGLTPPTIVTESGEEIPASAIPTANDGLPKTTLNSYPMKRRKKRRKSSTSSGKWPTNATDSESRPMNDNNRTISYENKDDDTTDQTDDAGDGLAKARSLSDQPASCPLCGAILRQSRNLRRHLELLHFGLGNSGKSSVHARHRRTATDRANDFGLSSLACVRPTARIDSHLAARASEASDFPMMTPLSIASSVSSASSVSLPGNLMAPSSSLLASGDQNGPALPGSASTTCNTSMVPPTNGIYSTDGGASMLSCLLPSLPTLPSFSASHDVFRHGEMLRAGIAYHDSSRQHARHMQRTDVT</sequence>
<dbReference type="GO" id="GO:0048513">
    <property type="term" value="P:animal organ development"/>
    <property type="evidence" value="ECO:0007669"/>
    <property type="project" value="UniProtKB-ARBA"/>
</dbReference>
<evidence type="ECO:0000313" key="7">
    <source>
        <dbReference type="EMBL" id="EZA58369.1"/>
    </source>
</evidence>
<dbReference type="PANTHER" id="PTHR23110">
    <property type="entry name" value="BTB DOMAIN TRANSCRIPTION FACTOR"/>
    <property type="match status" value="1"/>
</dbReference>
<dbReference type="GO" id="GO:0008270">
    <property type="term" value="F:zinc ion binding"/>
    <property type="evidence" value="ECO:0007669"/>
    <property type="project" value="UniProtKB-KW"/>
</dbReference>
<keyword evidence="3" id="KW-0863">Zinc-finger</keyword>
<gene>
    <name evidence="7" type="ORF">X777_01326</name>
</gene>